<evidence type="ECO:0000256" key="2">
    <source>
        <dbReference type="SAM" id="SignalP"/>
    </source>
</evidence>
<dbReference type="InterPro" id="IPR006311">
    <property type="entry name" value="TAT_signal"/>
</dbReference>
<protein>
    <recommendedName>
        <fullName evidence="5">Secreted protein</fullName>
    </recommendedName>
</protein>
<dbReference type="PROSITE" id="PS51257">
    <property type="entry name" value="PROKAR_LIPOPROTEIN"/>
    <property type="match status" value="1"/>
</dbReference>
<evidence type="ECO:0000256" key="1">
    <source>
        <dbReference type="SAM" id="MobiDB-lite"/>
    </source>
</evidence>
<reference evidence="3 4" key="1">
    <citation type="submission" date="2023-02" db="EMBL/GenBank/DDBJ databases">
        <title>Study of novel species of the Microbacterium genus.</title>
        <authorList>
            <person name="Arroyo-Herrera I."/>
            <person name="Roman-Ponce B."/>
            <person name="Vasquez-Murrieta M.S."/>
        </authorList>
    </citation>
    <scope>NUCLEOTIDE SEQUENCE [LARGE SCALE GENOMIC DNA]</scope>
    <source>
        <strain evidence="3 4">NE1TT3</strain>
    </source>
</reference>
<feature type="region of interest" description="Disordered" evidence="1">
    <location>
        <begin position="31"/>
        <end position="54"/>
    </location>
</feature>
<feature type="chain" id="PRO_5046822621" description="Secreted protein" evidence="2">
    <location>
        <begin position="32"/>
        <end position="160"/>
    </location>
</feature>
<dbReference type="RefSeq" id="WP_274263591.1">
    <property type="nucleotide sequence ID" value="NZ_JAQZCI010000001.1"/>
</dbReference>
<keyword evidence="2" id="KW-0732">Signal</keyword>
<proteinExistence type="predicted"/>
<accession>A0ABT5SFZ8</accession>
<gene>
    <name evidence="3" type="ORF">PUW80_00525</name>
</gene>
<comment type="caution">
    <text evidence="3">The sequence shown here is derived from an EMBL/GenBank/DDBJ whole genome shotgun (WGS) entry which is preliminary data.</text>
</comment>
<name>A0ABT5SFZ8_9MICO</name>
<dbReference type="EMBL" id="JAQZCI010000001">
    <property type="protein sequence ID" value="MDD7960828.1"/>
    <property type="molecule type" value="Genomic_DNA"/>
</dbReference>
<evidence type="ECO:0000313" key="4">
    <source>
        <dbReference type="Proteomes" id="UP001218170"/>
    </source>
</evidence>
<organism evidence="3 4">
    <name type="scientific">Microbacterium thalli</name>
    <dbReference type="NCBI Taxonomy" id="3027921"/>
    <lineage>
        <taxon>Bacteria</taxon>
        <taxon>Bacillati</taxon>
        <taxon>Actinomycetota</taxon>
        <taxon>Actinomycetes</taxon>
        <taxon>Micrococcales</taxon>
        <taxon>Microbacteriaceae</taxon>
        <taxon>Microbacterium</taxon>
    </lineage>
</organism>
<evidence type="ECO:0008006" key="5">
    <source>
        <dbReference type="Google" id="ProtNLM"/>
    </source>
</evidence>
<evidence type="ECO:0000313" key="3">
    <source>
        <dbReference type="EMBL" id="MDD7960828.1"/>
    </source>
</evidence>
<dbReference type="Proteomes" id="UP001218170">
    <property type="component" value="Unassembled WGS sequence"/>
</dbReference>
<feature type="signal peptide" evidence="2">
    <location>
        <begin position="1"/>
        <end position="31"/>
    </location>
</feature>
<dbReference type="PROSITE" id="PS51318">
    <property type="entry name" value="TAT"/>
    <property type="match status" value="1"/>
</dbReference>
<keyword evidence="4" id="KW-1185">Reference proteome</keyword>
<sequence>MLGTRTTRSFLALAAAAVLATSLAACSPAAAPNTGADRNASTGQGGGSSSVSAERDAYDLELAQCLRDRGLDVEDPQPGQGIQENSTEVRNAVPACMDEIGQPPVAEGYDEAEVLEVWLAEATCFRELGYDVEEPALGKAYTVPADASEAEVAECISVTP</sequence>